<name>A0ABV5RRE6_9ACTN</name>
<dbReference type="EMBL" id="JBHMBW010000002">
    <property type="protein sequence ID" value="MFB9621979.1"/>
    <property type="molecule type" value="Genomic_DNA"/>
</dbReference>
<evidence type="ECO:0008006" key="3">
    <source>
        <dbReference type="Google" id="ProtNLM"/>
    </source>
</evidence>
<comment type="caution">
    <text evidence="1">The sequence shown here is derived from an EMBL/GenBank/DDBJ whole genome shotgun (WGS) entry which is preliminary data.</text>
</comment>
<reference evidence="1 2" key="1">
    <citation type="submission" date="2024-09" db="EMBL/GenBank/DDBJ databases">
        <authorList>
            <person name="Sun Q."/>
            <person name="Mori K."/>
        </authorList>
    </citation>
    <scope>NUCLEOTIDE SEQUENCE [LARGE SCALE GENOMIC DNA]</scope>
    <source>
        <strain evidence="1 2">JCM 3143</strain>
    </source>
</reference>
<protein>
    <recommendedName>
        <fullName evidence="3">RES domain-containing protein</fullName>
    </recommendedName>
</protein>
<dbReference type="RefSeq" id="WP_345002073.1">
    <property type="nucleotide sequence ID" value="NZ_BAAAXV010000009.1"/>
</dbReference>
<dbReference type="Proteomes" id="UP001589532">
    <property type="component" value="Unassembled WGS sequence"/>
</dbReference>
<evidence type="ECO:0000313" key="2">
    <source>
        <dbReference type="Proteomes" id="UP001589532"/>
    </source>
</evidence>
<organism evidence="1 2">
    <name type="scientific">Nonomuraea helvata</name>
    <dbReference type="NCBI Taxonomy" id="37484"/>
    <lineage>
        <taxon>Bacteria</taxon>
        <taxon>Bacillati</taxon>
        <taxon>Actinomycetota</taxon>
        <taxon>Actinomycetes</taxon>
        <taxon>Streptosporangiales</taxon>
        <taxon>Streptosporangiaceae</taxon>
        <taxon>Nonomuraea</taxon>
    </lineage>
</organism>
<accession>A0ABV5RRE6</accession>
<keyword evidence="2" id="KW-1185">Reference proteome</keyword>
<sequence length="218" mass="24397">MNLPSYWLPRPPFSPDDKALADFSSLLADAVAEGPDKPISYTLAAPKWQFLCYVAEQAGYVLHGSNNPSIERFDPRRSYDSDAFGNRTAVYAASDGIWPMFYAILNRDNPLSMVNSCSDLAGETYYYFSISRPALGLDPWQEGMVYFLSAEGFEHQPPIRGVRQRQVAKLASAKPVAKIRVIPEEFPFLSDVRGHDDAMVHARSTADPDGFPWIDDRP</sequence>
<evidence type="ECO:0000313" key="1">
    <source>
        <dbReference type="EMBL" id="MFB9621979.1"/>
    </source>
</evidence>
<proteinExistence type="predicted"/>
<gene>
    <name evidence="1" type="ORF">ACFFSA_02700</name>
</gene>